<dbReference type="Gene3D" id="1.20.120.910">
    <property type="entry name" value="DksA, coiled-coil domain"/>
    <property type="match status" value="1"/>
</dbReference>
<dbReference type="PROSITE" id="PS51128">
    <property type="entry name" value="ZF_DKSA_2"/>
    <property type="match status" value="1"/>
</dbReference>
<feature type="domain" description="Zinc finger DksA/TraR C4-type" evidence="5">
    <location>
        <begin position="80"/>
        <end position="111"/>
    </location>
</feature>
<keyword evidence="7" id="KW-1185">Reference proteome</keyword>
<dbReference type="InterPro" id="IPR000962">
    <property type="entry name" value="Znf_DskA_TraR"/>
</dbReference>
<evidence type="ECO:0000259" key="5">
    <source>
        <dbReference type="Pfam" id="PF01258"/>
    </source>
</evidence>
<dbReference type="PANTHER" id="PTHR33823:SF4">
    <property type="entry name" value="GENERAL STRESS PROTEIN 16O"/>
    <property type="match status" value="1"/>
</dbReference>
<feature type="zinc finger region" description="dksA C4-type" evidence="4">
    <location>
        <begin position="84"/>
        <end position="108"/>
    </location>
</feature>
<dbReference type="RefSeq" id="WP_257770107.1">
    <property type="nucleotide sequence ID" value="NZ_CP102480.1"/>
</dbReference>
<gene>
    <name evidence="6" type="ORF">NUH88_03990</name>
</gene>
<keyword evidence="1" id="KW-0479">Metal-binding</keyword>
<sequence length="111" mass="12631">MGFDLEQFRERLLARRAEIRNVMEAASESARPVELDQTRVGRLSRMDALQGQAMAKETERRRSLELQRIATALERIEDEEFGYCVSCGEEIPLKRLDLDPAVTTCVDCAAK</sequence>
<evidence type="ECO:0000313" key="6">
    <source>
        <dbReference type="EMBL" id="UUX50865.1"/>
    </source>
</evidence>
<keyword evidence="3" id="KW-0862">Zinc</keyword>
<protein>
    <submittedName>
        <fullName evidence="6">TraR/DksA family transcriptional regulator</fullName>
    </submittedName>
</protein>
<reference evidence="6" key="1">
    <citation type="submission" date="2022-08" db="EMBL/GenBank/DDBJ databases">
        <title>Nisaea acidiphila sp. nov., isolated from a marine algal debris and emended description of the genus Nisaea Urios et al. 2008.</title>
        <authorList>
            <person name="Kwon K."/>
        </authorList>
    </citation>
    <scope>NUCLEOTIDE SEQUENCE</scope>
    <source>
        <strain evidence="6">MEBiC11861</strain>
    </source>
</reference>
<dbReference type="Pfam" id="PF01258">
    <property type="entry name" value="zf-dskA_traR"/>
    <property type="match status" value="1"/>
</dbReference>
<evidence type="ECO:0000256" key="3">
    <source>
        <dbReference type="ARBA" id="ARBA00022833"/>
    </source>
</evidence>
<keyword evidence="2" id="KW-0863">Zinc-finger</keyword>
<evidence type="ECO:0000256" key="2">
    <source>
        <dbReference type="ARBA" id="ARBA00022771"/>
    </source>
</evidence>
<evidence type="ECO:0000313" key="7">
    <source>
        <dbReference type="Proteomes" id="UP001060336"/>
    </source>
</evidence>
<dbReference type="GO" id="GO:0008270">
    <property type="term" value="F:zinc ion binding"/>
    <property type="evidence" value="ECO:0007669"/>
    <property type="project" value="UniProtKB-KW"/>
</dbReference>
<proteinExistence type="predicted"/>
<dbReference type="Proteomes" id="UP001060336">
    <property type="component" value="Chromosome"/>
</dbReference>
<evidence type="ECO:0000256" key="4">
    <source>
        <dbReference type="PROSITE-ProRule" id="PRU00510"/>
    </source>
</evidence>
<evidence type="ECO:0000256" key="1">
    <source>
        <dbReference type="ARBA" id="ARBA00022723"/>
    </source>
</evidence>
<dbReference type="EMBL" id="CP102480">
    <property type="protein sequence ID" value="UUX50865.1"/>
    <property type="molecule type" value="Genomic_DNA"/>
</dbReference>
<dbReference type="AlphaFoldDB" id="A0A9J7AWP5"/>
<name>A0A9J7AWP5_9PROT</name>
<accession>A0A9J7AWP5</accession>
<organism evidence="6 7">
    <name type="scientific">Nisaea acidiphila</name>
    <dbReference type="NCBI Taxonomy" id="1862145"/>
    <lineage>
        <taxon>Bacteria</taxon>
        <taxon>Pseudomonadati</taxon>
        <taxon>Pseudomonadota</taxon>
        <taxon>Alphaproteobacteria</taxon>
        <taxon>Rhodospirillales</taxon>
        <taxon>Thalassobaculaceae</taxon>
        <taxon>Nisaea</taxon>
    </lineage>
</organism>
<dbReference type="PANTHER" id="PTHR33823">
    <property type="entry name" value="RNA POLYMERASE-BINDING TRANSCRIPTION FACTOR DKSA-RELATED"/>
    <property type="match status" value="1"/>
</dbReference>
<dbReference type="KEGG" id="naci:NUH88_03990"/>
<dbReference type="SUPFAM" id="SSF57716">
    <property type="entry name" value="Glucocorticoid receptor-like (DNA-binding domain)"/>
    <property type="match status" value="1"/>
</dbReference>